<dbReference type="InterPro" id="IPR053250">
    <property type="entry name" value="Glycosyltransferase_77"/>
</dbReference>
<keyword evidence="2" id="KW-0808">Transferase</keyword>
<accession>A0A061SI61</accession>
<dbReference type="GO" id="GO:0052325">
    <property type="term" value="P:cell wall pectin biosynthetic process"/>
    <property type="evidence" value="ECO:0007669"/>
    <property type="project" value="TreeGrafter"/>
</dbReference>
<sequence>REAGLSPRRGAPSACGRCRRSSSPTATCTSSSARRSLRGWSPLSSTRPSSSAATPGRSTACGSTTCGSADPPAYHSEGRFIGYEDALPLDLLGPVPEDRLGAHMRIVSFYLHVTSHLIGLARALGRTVIMPRMLCHCDRSEHPDILPQCTTSGSDLILPFICPMDYVFDTARWDYVGFPFRPSSFLESPLLSSDVSASVRRIKLSFKGASPSTEQLWYRPVVTVNATTRWHSHLGSHNTEALLLEGMGPAAVELLRQKTKADRVLILSGIPSSVPYCAGSLDPEGDTAFRDLVDKLVKQTSWCCSDFDKDKGTLPFQMPYTTDQSC</sequence>
<evidence type="ECO:0000313" key="2">
    <source>
        <dbReference type="EMBL" id="JAC82580.1"/>
    </source>
</evidence>
<protein>
    <submittedName>
        <fullName evidence="2">Glycosyltransferase family 77 protein</fullName>
    </submittedName>
</protein>
<dbReference type="GO" id="GO:0005794">
    <property type="term" value="C:Golgi apparatus"/>
    <property type="evidence" value="ECO:0007669"/>
    <property type="project" value="TreeGrafter"/>
</dbReference>
<feature type="compositionally biased region" description="Low complexity" evidence="1">
    <location>
        <begin position="21"/>
        <end position="34"/>
    </location>
</feature>
<name>A0A061SI61_9CHLO</name>
<feature type="compositionally biased region" description="Low complexity" evidence="1">
    <location>
        <begin position="41"/>
        <end position="55"/>
    </location>
</feature>
<proteinExistence type="predicted"/>
<dbReference type="AlphaFoldDB" id="A0A061SI61"/>
<dbReference type="PANTHER" id="PTHR46936">
    <property type="entry name" value="ARABINOSYLTRANSFERASE XEG113"/>
    <property type="match status" value="1"/>
</dbReference>
<evidence type="ECO:0000256" key="1">
    <source>
        <dbReference type="SAM" id="MobiDB-lite"/>
    </source>
</evidence>
<feature type="region of interest" description="Disordered" evidence="1">
    <location>
        <begin position="1"/>
        <end position="64"/>
    </location>
</feature>
<dbReference type="PANTHER" id="PTHR46936:SF1">
    <property type="entry name" value="ARABINOSYLTRANSFERASE XEG113"/>
    <property type="match status" value="1"/>
</dbReference>
<feature type="non-terminal residue" evidence="2">
    <location>
        <position position="1"/>
    </location>
</feature>
<reference evidence="2" key="1">
    <citation type="submission" date="2014-05" db="EMBL/GenBank/DDBJ databases">
        <title>The transcriptome of the halophilic microalga Tetraselmis sp. GSL018 isolated from the Great Salt Lake, Utah.</title>
        <authorList>
            <person name="Jinkerson R.E."/>
            <person name="D'Adamo S."/>
            <person name="Posewitz M.C."/>
        </authorList>
    </citation>
    <scope>NUCLEOTIDE SEQUENCE</scope>
    <source>
        <strain evidence="2">GSL018</strain>
    </source>
</reference>
<dbReference type="EMBL" id="GBEZ01002480">
    <property type="protein sequence ID" value="JAC82580.1"/>
    <property type="molecule type" value="Transcribed_RNA"/>
</dbReference>
<dbReference type="GO" id="GO:0052636">
    <property type="term" value="F:arabinosyltransferase activity"/>
    <property type="evidence" value="ECO:0007669"/>
    <property type="project" value="TreeGrafter"/>
</dbReference>
<organism evidence="2">
    <name type="scientific">Tetraselmis sp. GSL018</name>
    <dbReference type="NCBI Taxonomy" id="582737"/>
    <lineage>
        <taxon>Eukaryota</taxon>
        <taxon>Viridiplantae</taxon>
        <taxon>Chlorophyta</taxon>
        <taxon>core chlorophytes</taxon>
        <taxon>Chlorodendrophyceae</taxon>
        <taxon>Chlorodendrales</taxon>
        <taxon>Chlorodendraceae</taxon>
        <taxon>Tetraselmis</taxon>
    </lineage>
</organism>
<gene>
    <name evidence="2" type="ORF">TSPGSL018_5408</name>
</gene>